<evidence type="ECO:0000313" key="3">
    <source>
        <dbReference type="Proteomes" id="UP000475862"/>
    </source>
</evidence>
<dbReference type="AlphaFoldDB" id="A0A6G0T0X5"/>
<keyword evidence="3" id="KW-1185">Reference proteome</keyword>
<keyword evidence="1" id="KW-0472">Membrane</keyword>
<gene>
    <name evidence="2" type="ORF">AGLY_015322</name>
</gene>
<reference evidence="2 3" key="1">
    <citation type="submission" date="2019-08" db="EMBL/GenBank/DDBJ databases">
        <title>The genome of the soybean aphid Biotype 1, its phylome, world population structure and adaptation to the North American continent.</title>
        <authorList>
            <person name="Giordano R."/>
            <person name="Donthu R.K."/>
            <person name="Hernandez A.G."/>
            <person name="Wright C.L."/>
            <person name="Zimin A.V."/>
        </authorList>
    </citation>
    <scope>NUCLEOTIDE SEQUENCE [LARGE SCALE GENOMIC DNA]</scope>
    <source>
        <tissue evidence="2">Whole aphids</tissue>
    </source>
</reference>
<name>A0A6G0T0X5_APHGL</name>
<sequence length="332" mass="39418">MVRRTEGSTDNILEIRVLASLDTLFHSGLGKSNCPVLIRFFMPGEIACPLIPSLEYKRFSGFKSRITSRNNAPISNYGGGFRCKSEYPWCIIEFSKKSRKTKKKMTEKRQFLRKTSFRPNRFFLWSPLKFSIFLRNFFKSVNKKFLDDQKFKFLRNLSKTRKFAILKIWYKVLHKFFFKYLVDKIFLALSNYLHNFFLLAFKVQILTKISQNHEYLQIILLTNHLRSESFFYNLPFHDNQQTFLFHIMVFIYIDYIDYIYAAASSPSTRTYKSQNRKIKNDTSHFEVVQQHNIRNIYRSNITLSANFCPVLMEKHCTTLPLIPSPSTLLDIL</sequence>
<dbReference type="Proteomes" id="UP000475862">
    <property type="component" value="Unassembled WGS sequence"/>
</dbReference>
<feature type="transmembrane region" description="Helical" evidence="1">
    <location>
        <begin position="243"/>
        <end position="263"/>
    </location>
</feature>
<organism evidence="2 3">
    <name type="scientific">Aphis glycines</name>
    <name type="common">Soybean aphid</name>
    <dbReference type="NCBI Taxonomy" id="307491"/>
    <lineage>
        <taxon>Eukaryota</taxon>
        <taxon>Metazoa</taxon>
        <taxon>Ecdysozoa</taxon>
        <taxon>Arthropoda</taxon>
        <taxon>Hexapoda</taxon>
        <taxon>Insecta</taxon>
        <taxon>Pterygota</taxon>
        <taxon>Neoptera</taxon>
        <taxon>Paraneoptera</taxon>
        <taxon>Hemiptera</taxon>
        <taxon>Sternorrhyncha</taxon>
        <taxon>Aphidomorpha</taxon>
        <taxon>Aphidoidea</taxon>
        <taxon>Aphididae</taxon>
        <taxon>Aphidini</taxon>
        <taxon>Aphis</taxon>
        <taxon>Aphis</taxon>
    </lineage>
</organism>
<dbReference type="EMBL" id="VYZN01000070">
    <property type="protein sequence ID" value="KAE9524283.1"/>
    <property type="molecule type" value="Genomic_DNA"/>
</dbReference>
<comment type="caution">
    <text evidence="2">The sequence shown here is derived from an EMBL/GenBank/DDBJ whole genome shotgun (WGS) entry which is preliminary data.</text>
</comment>
<proteinExistence type="predicted"/>
<evidence type="ECO:0000313" key="2">
    <source>
        <dbReference type="EMBL" id="KAE9524283.1"/>
    </source>
</evidence>
<evidence type="ECO:0000256" key="1">
    <source>
        <dbReference type="SAM" id="Phobius"/>
    </source>
</evidence>
<keyword evidence="1" id="KW-1133">Transmembrane helix</keyword>
<protein>
    <submittedName>
        <fullName evidence="2">Uncharacterized protein</fullName>
    </submittedName>
</protein>
<keyword evidence="1" id="KW-0812">Transmembrane</keyword>
<accession>A0A6G0T0X5</accession>